<accession>A0A9P5PIP9</accession>
<dbReference type="AlphaFoldDB" id="A0A9P5PIP9"/>
<reference evidence="1" key="1">
    <citation type="submission" date="2020-11" db="EMBL/GenBank/DDBJ databases">
        <authorList>
            <consortium name="DOE Joint Genome Institute"/>
            <person name="Ahrendt S."/>
            <person name="Riley R."/>
            <person name="Andreopoulos W."/>
            <person name="Labutti K."/>
            <person name="Pangilinan J."/>
            <person name="Ruiz-Duenas F.J."/>
            <person name="Barrasa J.M."/>
            <person name="Sanchez-Garcia M."/>
            <person name="Camarero S."/>
            <person name="Miyauchi S."/>
            <person name="Serrano A."/>
            <person name="Linde D."/>
            <person name="Babiker R."/>
            <person name="Drula E."/>
            <person name="Ayuso-Fernandez I."/>
            <person name="Pacheco R."/>
            <person name="Padilla G."/>
            <person name="Ferreira P."/>
            <person name="Barriuso J."/>
            <person name="Kellner H."/>
            <person name="Castanera R."/>
            <person name="Alfaro M."/>
            <person name="Ramirez L."/>
            <person name="Pisabarro A.G."/>
            <person name="Kuo A."/>
            <person name="Tritt A."/>
            <person name="Lipzen A."/>
            <person name="He G."/>
            <person name="Yan M."/>
            <person name="Ng V."/>
            <person name="Cullen D."/>
            <person name="Martin F."/>
            <person name="Rosso M.-N."/>
            <person name="Henrissat B."/>
            <person name="Hibbett D."/>
            <person name="Martinez A.T."/>
            <person name="Grigoriev I.V."/>
        </authorList>
    </citation>
    <scope>NUCLEOTIDE SEQUENCE</scope>
    <source>
        <strain evidence="1">AH 40177</strain>
    </source>
</reference>
<dbReference type="EMBL" id="JADNRY010000161">
    <property type="protein sequence ID" value="KAF9062800.1"/>
    <property type="molecule type" value="Genomic_DNA"/>
</dbReference>
<evidence type="ECO:0000313" key="2">
    <source>
        <dbReference type="Proteomes" id="UP000772434"/>
    </source>
</evidence>
<dbReference type="Proteomes" id="UP000772434">
    <property type="component" value="Unassembled WGS sequence"/>
</dbReference>
<evidence type="ECO:0000313" key="1">
    <source>
        <dbReference type="EMBL" id="KAF9062800.1"/>
    </source>
</evidence>
<name>A0A9P5PIP9_9AGAR</name>
<comment type="caution">
    <text evidence="1">The sequence shown here is derived from an EMBL/GenBank/DDBJ whole genome shotgun (WGS) entry which is preliminary data.</text>
</comment>
<protein>
    <submittedName>
        <fullName evidence="1">Uncharacterized protein</fullName>
    </submittedName>
</protein>
<keyword evidence="2" id="KW-1185">Reference proteome</keyword>
<organism evidence="1 2">
    <name type="scientific">Rhodocollybia butyracea</name>
    <dbReference type="NCBI Taxonomy" id="206335"/>
    <lineage>
        <taxon>Eukaryota</taxon>
        <taxon>Fungi</taxon>
        <taxon>Dikarya</taxon>
        <taxon>Basidiomycota</taxon>
        <taxon>Agaricomycotina</taxon>
        <taxon>Agaricomycetes</taxon>
        <taxon>Agaricomycetidae</taxon>
        <taxon>Agaricales</taxon>
        <taxon>Marasmiineae</taxon>
        <taxon>Omphalotaceae</taxon>
        <taxon>Rhodocollybia</taxon>
    </lineage>
</organism>
<sequence>MNTHGADALMVHFSIPGAIVYWRSHIQHGVVEPYRLATVIHDALLPTCRLSIGPRCMLTKFLEISPVKQRISFLLKLVRRLWFVFNLR</sequence>
<gene>
    <name evidence="1" type="ORF">BDP27DRAFT_273277</name>
</gene>
<proteinExistence type="predicted"/>